<feature type="domain" description="C2H2-type" evidence="2">
    <location>
        <begin position="238"/>
        <end position="265"/>
    </location>
</feature>
<keyword evidence="4" id="KW-1185">Reference proteome</keyword>
<dbReference type="PROSITE" id="PS50157">
    <property type="entry name" value="ZINC_FINGER_C2H2_2"/>
    <property type="match status" value="1"/>
</dbReference>
<organism evidence="3 4">
    <name type="scientific">Lachancea fermentati</name>
    <name type="common">Zygosaccharomyces fermentati</name>
    <dbReference type="NCBI Taxonomy" id="4955"/>
    <lineage>
        <taxon>Eukaryota</taxon>
        <taxon>Fungi</taxon>
        <taxon>Dikarya</taxon>
        <taxon>Ascomycota</taxon>
        <taxon>Saccharomycotina</taxon>
        <taxon>Saccharomycetes</taxon>
        <taxon>Saccharomycetales</taxon>
        <taxon>Saccharomycetaceae</taxon>
        <taxon>Lachancea</taxon>
    </lineage>
</organism>
<dbReference type="EMBL" id="LT598488">
    <property type="protein sequence ID" value="SCW01781.1"/>
    <property type="molecule type" value="Genomic_DNA"/>
</dbReference>
<keyword evidence="1" id="KW-0862">Zinc</keyword>
<dbReference type="SUPFAM" id="SSF57667">
    <property type="entry name" value="beta-beta-alpha zinc fingers"/>
    <property type="match status" value="1"/>
</dbReference>
<keyword evidence="1" id="KW-0479">Metal-binding</keyword>
<dbReference type="InterPro" id="IPR036236">
    <property type="entry name" value="Znf_C2H2_sf"/>
</dbReference>
<evidence type="ECO:0000256" key="1">
    <source>
        <dbReference type="PROSITE-ProRule" id="PRU00042"/>
    </source>
</evidence>
<dbReference type="AlphaFoldDB" id="A0A1G4MD22"/>
<accession>A0A1G4MD22</accession>
<reference evidence="4" key="1">
    <citation type="submission" date="2016-03" db="EMBL/GenBank/DDBJ databases">
        <authorList>
            <person name="Devillers H."/>
        </authorList>
    </citation>
    <scope>NUCLEOTIDE SEQUENCE [LARGE SCALE GENOMIC DNA]</scope>
</reference>
<dbReference type="InterPro" id="IPR013087">
    <property type="entry name" value="Znf_C2H2_type"/>
</dbReference>
<evidence type="ECO:0000259" key="2">
    <source>
        <dbReference type="PROSITE" id="PS50157"/>
    </source>
</evidence>
<dbReference type="Gene3D" id="3.30.160.60">
    <property type="entry name" value="Classic Zinc Finger"/>
    <property type="match status" value="1"/>
</dbReference>
<dbReference type="PROSITE" id="PS00028">
    <property type="entry name" value="ZINC_FINGER_C2H2_1"/>
    <property type="match status" value="1"/>
</dbReference>
<proteinExistence type="predicted"/>
<evidence type="ECO:0000313" key="3">
    <source>
        <dbReference type="EMBL" id="SCW01781.1"/>
    </source>
</evidence>
<keyword evidence="1" id="KW-0863">Zinc-finger</keyword>
<dbReference type="STRING" id="4955.A0A1G4MD22"/>
<evidence type="ECO:0000313" key="4">
    <source>
        <dbReference type="Proteomes" id="UP000190831"/>
    </source>
</evidence>
<sequence>MSTMSTHSKTVPFAVGGAESQSVTLPPISSFDNLIRAAEEQYTLHSSSVSPALPAREQLGNIFSYQLGGSAGASAASSVSSSAGTGGSGSGAGDAAVVGGGGAGADGAGSSPVNAASAAYHLPGHVSPTSVSSDTAAAAAAAVADAEAAQLLPPAAALDHSHAGYAGRGASFGHVSHAGVPLQHQLQQPLSPLQRSLSVDSARVGKPRRKKECPVCHHFYANLSTHKSTHLTPENRPHKCPICLRGFARNNDLLRHRKRHWKDEIIGKPEPAAVVTATAKDVSQEQLKSLHQIKGTFKCPFNSTLIGLDMEMYPQKKQELAFETSNCHQTGVFSRCDTFKNHLKALHFEYPPGTKKKDRATVHGRCKHCGGKFANVDEWLNEHVGKTCGYVYH</sequence>
<dbReference type="SMART" id="SM00355">
    <property type="entry name" value="ZnF_C2H2"/>
    <property type="match status" value="2"/>
</dbReference>
<name>A0A1G4MD22_LACFM</name>
<dbReference type="GO" id="GO:0008270">
    <property type="term" value="F:zinc ion binding"/>
    <property type="evidence" value="ECO:0007669"/>
    <property type="project" value="UniProtKB-KW"/>
</dbReference>
<gene>
    <name evidence="3" type="ORF">LAFE_0E07118G</name>
</gene>
<dbReference type="OrthoDB" id="10018191at2759"/>
<protein>
    <submittedName>
        <fullName evidence="3">LAFE_0E07118g1_1</fullName>
    </submittedName>
</protein>
<dbReference type="Proteomes" id="UP000190831">
    <property type="component" value="Chromosome E"/>
</dbReference>